<feature type="transmembrane region" description="Helical" evidence="10">
    <location>
        <begin position="344"/>
        <end position="368"/>
    </location>
</feature>
<dbReference type="PANTHER" id="PTHR13117">
    <property type="entry name" value="ENDOPLASMIC RETICULUM MULTISPAN TRANSMEMBRANE PROTEIN-RELATED"/>
    <property type="match status" value="1"/>
</dbReference>
<evidence type="ECO:0000256" key="6">
    <source>
        <dbReference type="ARBA" id="ARBA00022989"/>
    </source>
</evidence>
<dbReference type="PANTHER" id="PTHR13117:SF5">
    <property type="entry name" value="PROTEIN RFT1 HOMOLOG"/>
    <property type="match status" value="1"/>
</dbReference>
<keyword evidence="5 10" id="KW-0256">Endoplasmic reticulum</keyword>
<comment type="similarity">
    <text evidence="3 10">Belongs to the RFT1 family.</text>
</comment>
<evidence type="ECO:0000313" key="11">
    <source>
        <dbReference type="EMBL" id="KZO97593.1"/>
    </source>
</evidence>
<feature type="transmembrane region" description="Helical" evidence="10">
    <location>
        <begin position="419"/>
        <end position="438"/>
    </location>
</feature>
<feature type="transmembrane region" description="Helical" evidence="10">
    <location>
        <begin position="202"/>
        <end position="222"/>
    </location>
</feature>
<feature type="transmembrane region" description="Helical" evidence="10">
    <location>
        <begin position="484"/>
        <end position="501"/>
    </location>
</feature>
<proteinExistence type="inferred from homology"/>
<name>A0A167NDA7_CALVF</name>
<keyword evidence="4 10" id="KW-0812">Transmembrane</keyword>
<dbReference type="STRING" id="1330018.A0A167NDA7"/>
<feature type="transmembrane region" description="Helical" evidence="10">
    <location>
        <begin position="12"/>
        <end position="34"/>
    </location>
</feature>
<dbReference type="EMBL" id="KV417279">
    <property type="protein sequence ID" value="KZO97593.1"/>
    <property type="molecule type" value="Genomic_DNA"/>
</dbReference>
<evidence type="ECO:0000256" key="1">
    <source>
        <dbReference type="ARBA" id="ARBA00004477"/>
    </source>
</evidence>
<dbReference type="GO" id="GO:0005789">
    <property type="term" value="C:endoplasmic reticulum membrane"/>
    <property type="evidence" value="ECO:0007669"/>
    <property type="project" value="UniProtKB-SubCell"/>
</dbReference>
<dbReference type="InterPro" id="IPR007594">
    <property type="entry name" value="RFT1"/>
</dbReference>
<evidence type="ECO:0000256" key="2">
    <source>
        <dbReference type="ARBA" id="ARBA00004922"/>
    </source>
</evidence>
<feature type="transmembrane region" description="Helical" evidence="10">
    <location>
        <begin position="388"/>
        <end position="407"/>
    </location>
</feature>
<dbReference type="GO" id="GO:0006488">
    <property type="term" value="P:dolichol-linked oligosaccharide biosynthetic process"/>
    <property type="evidence" value="ECO:0007669"/>
    <property type="project" value="InterPro"/>
</dbReference>
<accession>A0A167NDA7</accession>
<evidence type="ECO:0000313" key="12">
    <source>
        <dbReference type="Proteomes" id="UP000076738"/>
    </source>
</evidence>
<comment type="pathway">
    <text evidence="2">Protein modification; protein glycosylation.</text>
</comment>
<evidence type="ECO:0000256" key="7">
    <source>
        <dbReference type="ARBA" id="ARBA00023136"/>
    </source>
</evidence>
<reference evidence="11 12" key="1">
    <citation type="journal article" date="2016" name="Mol. Biol. Evol.">
        <title>Comparative Genomics of Early-Diverging Mushroom-Forming Fungi Provides Insights into the Origins of Lignocellulose Decay Capabilities.</title>
        <authorList>
            <person name="Nagy L.G."/>
            <person name="Riley R."/>
            <person name="Tritt A."/>
            <person name="Adam C."/>
            <person name="Daum C."/>
            <person name="Floudas D."/>
            <person name="Sun H."/>
            <person name="Yadav J.S."/>
            <person name="Pangilinan J."/>
            <person name="Larsson K.H."/>
            <person name="Matsuura K."/>
            <person name="Barry K."/>
            <person name="Labutti K."/>
            <person name="Kuo R."/>
            <person name="Ohm R.A."/>
            <person name="Bhattacharya S.S."/>
            <person name="Shirouzu T."/>
            <person name="Yoshinaga Y."/>
            <person name="Martin F.M."/>
            <person name="Grigoriev I.V."/>
            <person name="Hibbett D.S."/>
        </authorList>
    </citation>
    <scope>NUCLEOTIDE SEQUENCE [LARGE SCALE GENOMIC DNA]</scope>
    <source>
        <strain evidence="11 12">TUFC12733</strain>
    </source>
</reference>
<feature type="transmembrane region" description="Helical" evidence="10">
    <location>
        <begin position="513"/>
        <end position="532"/>
    </location>
</feature>
<feature type="transmembrane region" description="Helical" evidence="10">
    <location>
        <begin position="179"/>
        <end position="196"/>
    </location>
</feature>
<evidence type="ECO:0000256" key="8">
    <source>
        <dbReference type="ARBA" id="ARBA00044793"/>
    </source>
</evidence>
<dbReference type="GO" id="GO:0034203">
    <property type="term" value="P:glycolipid translocation"/>
    <property type="evidence" value="ECO:0007669"/>
    <property type="project" value="TreeGrafter"/>
</dbReference>
<sequence>MSNAHRPRNDNLARASLLSASLATASSLVVLQLLSRLVTFVLNQALVRLAPPEVFGTASVQFDLLLATILFLSREGVRNALLRANEGQAGPSHSAGAQQRKSDQVSNIALLPVYLGFPLSILTSALYQLTSTRETRSQPHFALSVWLYALGAFLVLLAEPLHIRAVNELRMGVRVRAEGAGVVVNSIATFLVMLLGGAGWALVAFAVGKVVYGVTLCAVYLWEYRVPLSFPLIPPANLSRAVVRYFDKHLLRLSLAMSGQGVVKHFLTEGDSLILARISSLKDQGGYAVANNYGSLIARIVFLPLEETSRLFFSKTLSSPDPSSGAVQTPESLQSASDVLSTLLLLYSHLALFFLSLGPPLVPTLLAFLLPSRYLLTSAPLVLRAYCLYLPIMAFNGLLEAFFASTAEQADLTRQARTMLLFSLLFLLSALGFVRGMGWGEVGLVYANSVNLLLRAGYCYAYVRRYFSARGQPQLASLRAASPPWAVWATFAAAAAVVRASEANLPLEPTLKGRLVHLAVGAACGLVCLAVCTGTQRQAVGSVVSIVRKKKE</sequence>
<gene>
    <name evidence="11" type="ORF">CALVIDRAFT_513402</name>
</gene>
<feature type="transmembrane region" description="Helical" evidence="10">
    <location>
        <begin position="141"/>
        <end position="158"/>
    </location>
</feature>
<feature type="transmembrane region" description="Helical" evidence="10">
    <location>
        <begin position="108"/>
        <end position="129"/>
    </location>
</feature>
<dbReference type="Pfam" id="PF04506">
    <property type="entry name" value="Rft-1"/>
    <property type="match status" value="1"/>
</dbReference>
<evidence type="ECO:0000256" key="5">
    <source>
        <dbReference type="ARBA" id="ARBA00022824"/>
    </source>
</evidence>
<dbReference type="Proteomes" id="UP000076738">
    <property type="component" value="Unassembled WGS sequence"/>
</dbReference>
<evidence type="ECO:0000256" key="4">
    <source>
        <dbReference type="ARBA" id="ARBA00022692"/>
    </source>
</evidence>
<comment type="subcellular location">
    <subcellularLocation>
        <location evidence="1 10">Endoplasmic reticulum membrane</location>
        <topology evidence="1 10">Multi-pass membrane protein</topology>
    </subcellularLocation>
</comment>
<feature type="transmembrane region" description="Helical" evidence="10">
    <location>
        <begin position="444"/>
        <end position="463"/>
    </location>
</feature>
<keyword evidence="12" id="KW-1185">Reference proteome</keyword>
<evidence type="ECO:0000256" key="10">
    <source>
        <dbReference type="RuleBase" id="RU365067"/>
    </source>
</evidence>
<keyword evidence="6 10" id="KW-1133">Transmembrane helix</keyword>
<protein>
    <recommendedName>
        <fullName evidence="8 10">Man(5)GlcNAc(2)-PP-dolichol translocation protein RFT1</fullName>
    </recommendedName>
</protein>
<evidence type="ECO:0000256" key="9">
    <source>
        <dbReference type="ARBA" id="ARBA00045912"/>
    </source>
</evidence>
<organism evidence="11 12">
    <name type="scientific">Calocera viscosa (strain TUFC12733)</name>
    <dbReference type="NCBI Taxonomy" id="1330018"/>
    <lineage>
        <taxon>Eukaryota</taxon>
        <taxon>Fungi</taxon>
        <taxon>Dikarya</taxon>
        <taxon>Basidiomycota</taxon>
        <taxon>Agaricomycotina</taxon>
        <taxon>Dacrymycetes</taxon>
        <taxon>Dacrymycetales</taxon>
        <taxon>Dacrymycetaceae</taxon>
        <taxon>Calocera</taxon>
    </lineage>
</organism>
<keyword evidence="7 10" id="KW-0472">Membrane</keyword>
<dbReference type="AlphaFoldDB" id="A0A167NDA7"/>
<feature type="transmembrane region" description="Helical" evidence="10">
    <location>
        <begin position="54"/>
        <end position="73"/>
    </location>
</feature>
<comment type="function">
    <text evidence="9 10">Intramembrane glycolipid transporter that operates in the biosynthetic pathway of dolichol-linked oligosaccharides, the glycan precursors employed in protein asparagine (N)-glycosylation. The sequential addition of sugars to dolichol pyrophosphate produces dolichol-linked oligosaccharides containing fourteen sugars, including two GlcNAcs, nine mannoses and three glucoses. Once assembled, the oligosaccharide is transferred from the lipid to nascent proteins by oligosaccharyltransferases. The assembly of dolichol-linked oligosaccharides begins on the cytosolic side of the endoplasmic reticulum membrane and finishes in its lumen. RFT1 could mediate the translocation of the cytosolically oriented intermediate DolPP-GlcNAc2Man5, produced by ALG11, into the ER lumen where dolichol-linked oligosaccharides assembly continues. However, the intramembrane lipid transporter activity could not be confirmed in vitro.</text>
</comment>
<evidence type="ECO:0000256" key="3">
    <source>
        <dbReference type="ARBA" id="ARBA00010288"/>
    </source>
</evidence>
<dbReference type="OrthoDB" id="9979195at2759"/>
<keyword evidence="10" id="KW-0813">Transport</keyword>